<gene>
    <name evidence="2" type="ORF">J2S75_000627</name>
</gene>
<accession>A0ABU0B8D4</accession>
<reference evidence="2 3" key="1">
    <citation type="submission" date="2023-07" db="EMBL/GenBank/DDBJ databases">
        <title>Genomic Encyclopedia of Type Strains, Phase IV (KMG-IV): sequencing the most valuable type-strain genomes for metagenomic binning, comparative biology and taxonomic classification.</title>
        <authorList>
            <person name="Goeker M."/>
        </authorList>
    </citation>
    <scope>NUCLEOTIDE SEQUENCE [LARGE SCALE GENOMIC DNA]</scope>
    <source>
        <strain evidence="2 3">DSM 2457</strain>
    </source>
</reference>
<sequence length="57" mass="6253">MGGDGFDRRADRLHGEDAERVGQEDKVDAGKRAGGRSDVSNRKDRNAARPAWKLSLT</sequence>
<evidence type="ECO:0000313" key="2">
    <source>
        <dbReference type="EMBL" id="MDQ0301616.1"/>
    </source>
</evidence>
<proteinExistence type="predicted"/>
<dbReference type="RefSeq" id="WP_370874070.1">
    <property type="nucleotide sequence ID" value="NZ_JAUSUI010000001.1"/>
</dbReference>
<evidence type="ECO:0000313" key="3">
    <source>
        <dbReference type="Proteomes" id="UP001224682"/>
    </source>
</evidence>
<name>A0ABU0B8D4_9HYPH</name>
<feature type="compositionally biased region" description="Basic and acidic residues" evidence="1">
    <location>
        <begin position="1"/>
        <end position="31"/>
    </location>
</feature>
<feature type="region of interest" description="Disordered" evidence="1">
    <location>
        <begin position="1"/>
        <end position="57"/>
    </location>
</feature>
<comment type="caution">
    <text evidence="2">The sequence shown here is derived from an EMBL/GenBank/DDBJ whole genome shotgun (WGS) entry which is preliminary data.</text>
</comment>
<dbReference type="EMBL" id="JAUSUI010000001">
    <property type="protein sequence ID" value="MDQ0301616.1"/>
    <property type="molecule type" value="Genomic_DNA"/>
</dbReference>
<evidence type="ECO:0000256" key="1">
    <source>
        <dbReference type="SAM" id="MobiDB-lite"/>
    </source>
</evidence>
<organism evidence="2 3">
    <name type="scientific">Ancylobacter polymorphus</name>
    <dbReference type="NCBI Taxonomy" id="223390"/>
    <lineage>
        <taxon>Bacteria</taxon>
        <taxon>Pseudomonadati</taxon>
        <taxon>Pseudomonadota</taxon>
        <taxon>Alphaproteobacteria</taxon>
        <taxon>Hyphomicrobiales</taxon>
        <taxon>Xanthobacteraceae</taxon>
        <taxon>Ancylobacter</taxon>
    </lineage>
</organism>
<keyword evidence="3" id="KW-1185">Reference proteome</keyword>
<protein>
    <submittedName>
        <fullName evidence="2">Uncharacterized protein</fullName>
    </submittedName>
</protein>
<dbReference type="Proteomes" id="UP001224682">
    <property type="component" value="Unassembled WGS sequence"/>
</dbReference>